<evidence type="ECO:0000256" key="2">
    <source>
        <dbReference type="ARBA" id="ARBA00004443"/>
    </source>
</evidence>
<dbReference type="AlphaFoldDB" id="A0A0G2GRE7"/>
<protein>
    <recommendedName>
        <fullName evidence="8">ATPase synthesis protein 25</fullName>
    </recommendedName>
</protein>
<dbReference type="Proteomes" id="UP000053317">
    <property type="component" value="Unassembled WGS sequence"/>
</dbReference>
<evidence type="ECO:0000256" key="5">
    <source>
        <dbReference type="ARBA" id="ARBA00022946"/>
    </source>
</evidence>
<name>A0A0G2GRE7_PHACM</name>
<dbReference type="EMBL" id="LCWF01000038">
    <property type="protein sequence ID" value="KKY25893.1"/>
    <property type="molecule type" value="Genomic_DNA"/>
</dbReference>
<evidence type="ECO:0000256" key="3">
    <source>
        <dbReference type="ARBA" id="ARBA00010787"/>
    </source>
</evidence>
<dbReference type="PANTHER" id="PTHR28087">
    <property type="entry name" value="ATPASE SYNTHESIS PROTEIN 25, MITOCHONDRIAL"/>
    <property type="match status" value="1"/>
</dbReference>
<keyword evidence="4 8" id="KW-0999">Mitochondrion inner membrane</keyword>
<comment type="function">
    <text evidence="1">Probable mitochondrial mRNA stabilization factor.</text>
</comment>
<evidence type="ECO:0000256" key="7">
    <source>
        <dbReference type="ARBA" id="ARBA00023136"/>
    </source>
</evidence>
<dbReference type="OrthoDB" id="107372at2759"/>
<comment type="subcellular location">
    <subcellularLocation>
        <location evidence="2 8">Mitochondrion inner membrane</location>
        <topology evidence="2 8">Peripheral membrane protein</topology>
        <orientation evidence="2 8">Matrix side</orientation>
    </subcellularLocation>
</comment>
<organism evidence="9 10">
    <name type="scientific">Phaeomoniella chlamydospora</name>
    <name type="common">Phaeoacremonium chlamydosporum</name>
    <dbReference type="NCBI Taxonomy" id="158046"/>
    <lineage>
        <taxon>Eukaryota</taxon>
        <taxon>Fungi</taxon>
        <taxon>Dikarya</taxon>
        <taxon>Ascomycota</taxon>
        <taxon>Pezizomycotina</taxon>
        <taxon>Eurotiomycetes</taxon>
        <taxon>Chaetothyriomycetidae</taxon>
        <taxon>Phaeomoniellales</taxon>
        <taxon>Phaeomoniellaceae</taxon>
        <taxon>Phaeomoniella</taxon>
    </lineage>
</organism>
<keyword evidence="7 8" id="KW-0472">Membrane</keyword>
<sequence>MSRAVFSRLQCHCCRYNILQSFVAIAGVSLPAPRPKRQIGFIAPQIRPLSQTHRGWQDQQSSDKEYDNLRDYEEIEEGDEVSSTHTQAELSTSVPWYLQTPTSASAFSSPIQDQQKLPPLPDDPPSILSPVLHHLFESAGLDDLAIIDLRKLDPPPALGANLIMVLGTARSIKHLNVSADRFCRWLRSEYKLRPYADGLLGRNELKIRLRRRAKRAKLAASAGRQLDDTNRDDGITTGWVCVNVGAISGTNDLGANSEIEIEEEGGGFVGFGAKDMGPRLVVQMFTEEKRAELDLEGLWDYRQQRRAKKEELYAQELENELAEDLASAFDDVPCRNRF</sequence>
<evidence type="ECO:0000256" key="6">
    <source>
        <dbReference type="ARBA" id="ARBA00023128"/>
    </source>
</evidence>
<comment type="similarity">
    <text evidence="3 8">Belongs to the ATP25 family.</text>
</comment>
<dbReference type="Gene3D" id="3.30.460.10">
    <property type="entry name" value="Beta Polymerase, domain 2"/>
    <property type="match status" value="1"/>
</dbReference>
<dbReference type="InterPro" id="IPR043519">
    <property type="entry name" value="NT_sf"/>
</dbReference>
<reference evidence="9 10" key="1">
    <citation type="submission" date="2015-05" db="EMBL/GenBank/DDBJ databases">
        <title>Distinctive expansion of gene families associated with plant cell wall degradation and secondary metabolism in the genomes of grapevine trunk pathogens.</title>
        <authorList>
            <person name="Lawrence D.P."/>
            <person name="Travadon R."/>
            <person name="Rolshausen P.E."/>
            <person name="Baumgartner K."/>
        </authorList>
    </citation>
    <scope>NUCLEOTIDE SEQUENCE [LARGE SCALE GENOMIC DNA]</scope>
    <source>
        <strain evidence="9">UCRPC4</strain>
    </source>
</reference>
<dbReference type="GO" id="GO:0048255">
    <property type="term" value="P:mRNA stabilization"/>
    <property type="evidence" value="ECO:0007669"/>
    <property type="project" value="TreeGrafter"/>
</dbReference>
<keyword evidence="5 8" id="KW-0809">Transit peptide</keyword>
<evidence type="ECO:0000313" key="10">
    <source>
        <dbReference type="Proteomes" id="UP000053317"/>
    </source>
</evidence>
<evidence type="ECO:0000313" key="9">
    <source>
        <dbReference type="EMBL" id="KKY25893.1"/>
    </source>
</evidence>
<dbReference type="FunFam" id="3.30.460.10:FF:000044">
    <property type="entry name" value="ATPase synthesis protein 25, mitochondrial"/>
    <property type="match status" value="1"/>
</dbReference>
<dbReference type="PANTHER" id="PTHR28087:SF1">
    <property type="entry name" value="ATPASE SYNTHESIS PROTEIN 25, MITOCHONDRIAL"/>
    <property type="match status" value="1"/>
</dbReference>
<accession>A0A0G2GRE7</accession>
<proteinExistence type="inferred from homology"/>
<dbReference type="GO" id="GO:0005743">
    <property type="term" value="C:mitochondrial inner membrane"/>
    <property type="evidence" value="ECO:0007669"/>
    <property type="project" value="UniProtKB-SubCell"/>
</dbReference>
<reference evidence="9 10" key="2">
    <citation type="submission" date="2015-05" db="EMBL/GenBank/DDBJ databases">
        <authorList>
            <person name="Morales-Cruz A."/>
            <person name="Amrine K.C."/>
            <person name="Cantu D."/>
        </authorList>
    </citation>
    <scope>NUCLEOTIDE SEQUENCE [LARGE SCALE GENOMIC DNA]</scope>
    <source>
        <strain evidence="9">UCRPC4</strain>
    </source>
</reference>
<evidence type="ECO:0000256" key="4">
    <source>
        <dbReference type="ARBA" id="ARBA00022792"/>
    </source>
</evidence>
<evidence type="ECO:0000256" key="8">
    <source>
        <dbReference type="RuleBase" id="RU367062"/>
    </source>
</evidence>
<dbReference type="GO" id="GO:0140053">
    <property type="term" value="P:mitochondrial gene expression"/>
    <property type="evidence" value="ECO:0007669"/>
    <property type="project" value="UniProtKB-UniRule"/>
</dbReference>
<keyword evidence="10" id="KW-1185">Reference proteome</keyword>
<comment type="function">
    <text evidence="8">Mitochondrial mRNA stabilization factor.</text>
</comment>
<evidence type="ECO:0000256" key="1">
    <source>
        <dbReference type="ARBA" id="ARBA00003470"/>
    </source>
</evidence>
<dbReference type="InterPro" id="IPR040152">
    <property type="entry name" value="Atp25"/>
</dbReference>
<keyword evidence="6 8" id="KW-0496">Mitochondrion</keyword>
<comment type="caution">
    <text evidence="9">The sequence shown here is derived from an EMBL/GenBank/DDBJ whole genome shotgun (WGS) entry which is preliminary data.</text>
</comment>
<gene>
    <name evidence="9" type="ORF">UCRPC4_g01584</name>
</gene>